<dbReference type="GO" id="GO:0016301">
    <property type="term" value="F:kinase activity"/>
    <property type="evidence" value="ECO:0007669"/>
    <property type="project" value="UniProtKB-KW"/>
</dbReference>
<keyword evidence="3" id="KW-0808">Transferase</keyword>
<feature type="region of interest" description="Disordered" evidence="9">
    <location>
        <begin position="1"/>
        <end position="28"/>
    </location>
</feature>
<keyword evidence="12" id="KW-1185">Reference proteome</keyword>
<dbReference type="Gene3D" id="3.40.50.10330">
    <property type="entry name" value="Probable inorganic polyphosphate/atp-NAD kinase, domain 1"/>
    <property type="match status" value="1"/>
</dbReference>
<dbReference type="Proteomes" id="UP000504882">
    <property type="component" value="Unassembled WGS sequence"/>
</dbReference>
<dbReference type="Pfam" id="PF00781">
    <property type="entry name" value="DAGK_cat"/>
    <property type="match status" value="1"/>
</dbReference>
<dbReference type="EMBL" id="SMNA01000006">
    <property type="protein sequence ID" value="TDE92741.1"/>
    <property type="molecule type" value="Genomic_DNA"/>
</dbReference>
<dbReference type="PROSITE" id="PS50146">
    <property type="entry name" value="DAGK"/>
    <property type="match status" value="1"/>
</dbReference>
<evidence type="ECO:0000256" key="6">
    <source>
        <dbReference type="ARBA" id="ARBA00022840"/>
    </source>
</evidence>
<keyword evidence="5 11" id="KW-0418">Kinase</keyword>
<proteinExistence type="inferred from homology"/>
<comment type="caution">
    <text evidence="11">The sequence shown here is derived from an EMBL/GenBank/DDBJ whole genome shotgun (WGS) entry which is preliminary data.</text>
</comment>
<evidence type="ECO:0000256" key="9">
    <source>
        <dbReference type="SAM" id="MobiDB-lite"/>
    </source>
</evidence>
<dbReference type="Pfam" id="PF19279">
    <property type="entry name" value="YegS_C"/>
    <property type="match status" value="1"/>
</dbReference>
<dbReference type="SUPFAM" id="SSF111331">
    <property type="entry name" value="NAD kinase/diacylglycerol kinase-like"/>
    <property type="match status" value="1"/>
</dbReference>
<keyword evidence="7" id="KW-0594">Phospholipid biosynthesis</keyword>
<dbReference type="InterPro" id="IPR017438">
    <property type="entry name" value="ATP-NAD_kinase_N"/>
</dbReference>
<dbReference type="InterPro" id="IPR045540">
    <property type="entry name" value="YegS/DAGK_C"/>
</dbReference>
<dbReference type="PANTHER" id="PTHR12358">
    <property type="entry name" value="SPHINGOSINE KINASE"/>
    <property type="match status" value="1"/>
</dbReference>
<keyword evidence="8" id="KW-1208">Phospholipid metabolism</keyword>
<feature type="domain" description="DAGKc" evidence="10">
    <location>
        <begin position="55"/>
        <end position="184"/>
    </location>
</feature>
<dbReference type="InterPro" id="IPR050187">
    <property type="entry name" value="Lipid_Phosphate_FormReg"/>
</dbReference>
<evidence type="ECO:0000313" key="11">
    <source>
        <dbReference type="EMBL" id="TDE92741.1"/>
    </source>
</evidence>
<keyword evidence="4" id="KW-0547">Nucleotide-binding</keyword>
<evidence type="ECO:0000256" key="7">
    <source>
        <dbReference type="ARBA" id="ARBA00023209"/>
    </source>
</evidence>
<evidence type="ECO:0000256" key="3">
    <source>
        <dbReference type="ARBA" id="ARBA00022679"/>
    </source>
</evidence>
<evidence type="ECO:0000259" key="10">
    <source>
        <dbReference type="PROSITE" id="PS50146"/>
    </source>
</evidence>
<name>A0ABY2E2P6_9MICO</name>
<evidence type="ECO:0000256" key="2">
    <source>
        <dbReference type="ARBA" id="ARBA00005983"/>
    </source>
</evidence>
<dbReference type="InterPro" id="IPR016064">
    <property type="entry name" value="NAD/diacylglycerol_kinase_sf"/>
</dbReference>
<gene>
    <name evidence="11" type="ORF">EXU48_14580</name>
</gene>
<evidence type="ECO:0000256" key="8">
    <source>
        <dbReference type="ARBA" id="ARBA00023264"/>
    </source>
</evidence>
<reference evidence="11 12" key="1">
    <citation type="submission" date="2019-03" db="EMBL/GenBank/DDBJ databases">
        <title>Genomic features of bacteria from cold environments.</title>
        <authorList>
            <person name="Shen L."/>
        </authorList>
    </citation>
    <scope>NUCLEOTIDE SEQUENCE [LARGE SCALE GENOMIC DNA]</scope>
    <source>
        <strain evidence="12">T3246-1</strain>
    </source>
</reference>
<keyword evidence="7" id="KW-0443">Lipid metabolism</keyword>
<evidence type="ECO:0000256" key="5">
    <source>
        <dbReference type="ARBA" id="ARBA00022777"/>
    </source>
</evidence>
<comment type="cofactor">
    <cofactor evidence="1">
        <name>Mg(2+)</name>
        <dbReference type="ChEBI" id="CHEBI:18420"/>
    </cofactor>
</comment>
<protein>
    <submittedName>
        <fullName evidence="11">Diacylglycerol kinase</fullName>
    </submittedName>
</protein>
<organism evidence="11 12">
    <name type="scientific">Occultella glacieicola</name>
    <dbReference type="NCBI Taxonomy" id="2518684"/>
    <lineage>
        <taxon>Bacteria</taxon>
        <taxon>Bacillati</taxon>
        <taxon>Actinomycetota</taxon>
        <taxon>Actinomycetes</taxon>
        <taxon>Micrococcales</taxon>
        <taxon>Ruaniaceae</taxon>
        <taxon>Occultella</taxon>
    </lineage>
</organism>
<dbReference type="InterPro" id="IPR001206">
    <property type="entry name" value="Diacylglycerol_kinase_cat_dom"/>
</dbReference>
<keyword evidence="6" id="KW-0067">ATP-binding</keyword>
<dbReference type="SMART" id="SM00046">
    <property type="entry name" value="DAGKc"/>
    <property type="match status" value="1"/>
</dbReference>
<dbReference type="Gene3D" id="2.60.200.40">
    <property type="match status" value="1"/>
</dbReference>
<evidence type="ECO:0000313" key="12">
    <source>
        <dbReference type="Proteomes" id="UP000504882"/>
    </source>
</evidence>
<dbReference type="PANTHER" id="PTHR12358:SF54">
    <property type="entry name" value="SPHINGOSINE KINASE RELATED PROTEIN"/>
    <property type="match status" value="1"/>
</dbReference>
<keyword evidence="7" id="KW-0444">Lipid biosynthesis</keyword>
<sequence>MAPHRAQPQAIRTRRIRRSPADGRGPPTATILTCVTNDPAHDLPESEEVARLVGNAPRPSAVIVNPHRLDDIERLRRTISTTLTDADWPEPLWLETTEDDPGTGQAREAVADGAEVVFVSGGDGTVRACVEGLAGSDAALAILPGGTGNLLAGNFAIPTDPADGVRLAIAGGRRRIDVGEVGAQVFAVMAGMGFDAKMLDSASTELKARIGAPAYVVSAMKHLFDHPMRVQVVVDDAEPLDRRARSVIVGNVGQIQAGVALFPDAEPDDGYLDVAILAPRHLGHWVSTVAGVLTRRKRVPNLEILRGKRVRVRSTQAHDRELDGDVIEPGHELLATIRPACLWICVPTERPTGGSGARSAR</sequence>
<comment type="similarity">
    <text evidence="2">Belongs to the diacylglycerol/lipid kinase family.</text>
</comment>
<evidence type="ECO:0000256" key="1">
    <source>
        <dbReference type="ARBA" id="ARBA00001946"/>
    </source>
</evidence>
<evidence type="ECO:0000256" key="4">
    <source>
        <dbReference type="ARBA" id="ARBA00022741"/>
    </source>
</evidence>
<accession>A0ABY2E2P6</accession>